<keyword evidence="4" id="KW-0808">Transferase</keyword>
<dbReference type="Proteomes" id="UP000056905">
    <property type="component" value="Chromosome"/>
</dbReference>
<dbReference type="PANTHER" id="PTHR11739">
    <property type="entry name" value="CITRATE SYNTHASE"/>
    <property type="match status" value="1"/>
</dbReference>
<name>A0A0P0P381_9CAUL</name>
<dbReference type="RefSeq" id="WP_062150595.1">
    <property type="nucleotide sequence ID" value="NZ_CP013002.1"/>
</dbReference>
<evidence type="ECO:0000256" key="4">
    <source>
        <dbReference type="ARBA" id="ARBA00022679"/>
    </source>
</evidence>
<evidence type="ECO:0000256" key="3">
    <source>
        <dbReference type="ARBA" id="ARBA00012972"/>
    </source>
</evidence>
<dbReference type="InterPro" id="IPR002020">
    <property type="entry name" value="Citrate_synthase"/>
</dbReference>
<evidence type="ECO:0000313" key="5">
    <source>
        <dbReference type="EMBL" id="ALL14968.1"/>
    </source>
</evidence>
<accession>A0A0P0P381</accession>
<dbReference type="Gene3D" id="1.10.580.10">
    <property type="entry name" value="Citrate Synthase, domain 1"/>
    <property type="match status" value="1"/>
</dbReference>
<proteinExistence type="inferred from homology"/>
<dbReference type="KEGG" id="chq:AQ619_17250"/>
<organism evidence="5 6">
    <name type="scientific">Caulobacter henricii</name>
    <dbReference type="NCBI Taxonomy" id="69395"/>
    <lineage>
        <taxon>Bacteria</taxon>
        <taxon>Pseudomonadati</taxon>
        <taxon>Pseudomonadota</taxon>
        <taxon>Alphaproteobacteria</taxon>
        <taxon>Caulobacterales</taxon>
        <taxon>Caulobacteraceae</taxon>
        <taxon>Caulobacter</taxon>
    </lineage>
</organism>
<sequence length="390" mass="40361">MANDWLDAEQVLDRLGIRPQTLYAYVSRGRIEAAAHPDDPRRSLYRASDVAALQARKARGRRAADVAAEAIAWGEPVLASAITTVAGGRLWYRGRDAAVLAQDHTLEQTARLLRGGHGAALKAARAGDVVAGETARARLFNALALRAGAEAPARGRAPLALAMEAASLLDAVVDAAAGEVTEGAAHQRLARAWRVDAAGAELLRMTLVLLADHELNASTFAARVAASTGASLSAAALAGLCALSGPLHGGMAARVEAFVAEAERTGAARAVGARLAQGSSTPGFGHPLYPDGDPRARALLAAFEPPALLADLRRETEAATGQLPNIDFALVGLARALALPADAPFILFAVARTAGWLAHAIEQGQTGRLIRPRARYVGEGLVADAGGLKV</sequence>
<dbReference type="EMBL" id="CP013002">
    <property type="protein sequence ID" value="ALL14968.1"/>
    <property type="molecule type" value="Genomic_DNA"/>
</dbReference>
<dbReference type="InterPro" id="IPR016143">
    <property type="entry name" value="Citrate_synth-like_sm_a-sub"/>
</dbReference>
<dbReference type="Pfam" id="PF00285">
    <property type="entry name" value="Citrate_synt"/>
    <property type="match status" value="1"/>
</dbReference>
<evidence type="ECO:0000256" key="2">
    <source>
        <dbReference type="ARBA" id="ARBA00010566"/>
    </source>
</evidence>
<dbReference type="AlphaFoldDB" id="A0A0P0P381"/>
<dbReference type="InterPro" id="IPR036969">
    <property type="entry name" value="Citrate_synthase_sf"/>
</dbReference>
<dbReference type="OrthoDB" id="9786046at2"/>
<dbReference type="UniPathway" id="UPA00223">
    <property type="reaction ID" value="UER00717"/>
</dbReference>
<dbReference type="PRINTS" id="PR00143">
    <property type="entry name" value="CITRTSNTHASE"/>
</dbReference>
<dbReference type="EC" id="2.3.3.16" evidence="3"/>
<dbReference type="SUPFAM" id="SSF48256">
    <property type="entry name" value="Citrate synthase"/>
    <property type="match status" value="1"/>
</dbReference>
<gene>
    <name evidence="5" type="ORF">AQ619_17250</name>
</gene>
<evidence type="ECO:0000313" key="6">
    <source>
        <dbReference type="Proteomes" id="UP000056905"/>
    </source>
</evidence>
<comment type="pathway">
    <text evidence="1">Carbohydrate metabolism; tricarboxylic acid cycle; isocitrate from oxaloacetate: step 1/2.</text>
</comment>
<dbReference type="InterPro" id="IPR016142">
    <property type="entry name" value="Citrate_synth-like_lrg_a-sub"/>
</dbReference>
<evidence type="ECO:0000256" key="1">
    <source>
        <dbReference type="ARBA" id="ARBA00004751"/>
    </source>
</evidence>
<dbReference type="GO" id="GO:0005975">
    <property type="term" value="P:carbohydrate metabolic process"/>
    <property type="evidence" value="ECO:0007669"/>
    <property type="project" value="TreeGrafter"/>
</dbReference>
<dbReference type="PANTHER" id="PTHR11739:SF4">
    <property type="entry name" value="CITRATE SYNTHASE, PEROXISOMAL"/>
    <property type="match status" value="1"/>
</dbReference>
<reference evidence="5 6" key="1">
    <citation type="submission" date="2015-10" db="EMBL/GenBank/DDBJ databases">
        <title>Conservation of the essential genome among Caulobacter and Brevundimonas species.</title>
        <authorList>
            <person name="Scott D."/>
            <person name="Ely B."/>
        </authorList>
    </citation>
    <scope>NUCLEOTIDE SEQUENCE [LARGE SCALE GENOMIC DNA]</scope>
    <source>
        <strain evidence="5 6">CB4</strain>
    </source>
</reference>
<dbReference type="GO" id="GO:0036440">
    <property type="term" value="F:citrate synthase activity"/>
    <property type="evidence" value="ECO:0007669"/>
    <property type="project" value="UniProtKB-EC"/>
</dbReference>
<dbReference type="GO" id="GO:0006099">
    <property type="term" value="P:tricarboxylic acid cycle"/>
    <property type="evidence" value="ECO:0007669"/>
    <property type="project" value="UniProtKB-UniPathway"/>
</dbReference>
<keyword evidence="6" id="KW-1185">Reference proteome</keyword>
<dbReference type="Gene3D" id="1.10.230.10">
    <property type="entry name" value="Cytochrome P450-Terp, domain 2"/>
    <property type="match status" value="1"/>
</dbReference>
<comment type="similarity">
    <text evidence="2">Belongs to the citrate synthase family.</text>
</comment>
<protein>
    <recommendedName>
        <fullName evidence="3">citrate synthase (unknown stereospecificity)</fullName>
        <ecNumber evidence="3">2.3.3.16</ecNumber>
    </recommendedName>
</protein>
<dbReference type="GO" id="GO:0005829">
    <property type="term" value="C:cytosol"/>
    <property type="evidence" value="ECO:0007669"/>
    <property type="project" value="TreeGrafter"/>
</dbReference>
<dbReference type="CDD" id="cd06102">
    <property type="entry name" value="citrate_synt_like_2"/>
    <property type="match status" value="1"/>
</dbReference>
<dbReference type="STRING" id="69395.AQ619_17250"/>